<feature type="chain" id="PRO_5037999988" description="Farnesoic acid O-methyl transferase domain-containing protein" evidence="1">
    <location>
        <begin position="22"/>
        <end position="221"/>
    </location>
</feature>
<feature type="signal peptide" evidence="1">
    <location>
        <begin position="1"/>
        <end position="21"/>
    </location>
</feature>
<protein>
    <recommendedName>
        <fullName evidence="2">Farnesoic acid O-methyl transferase domain-containing protein</fullName>
    </recommendedName>
</protein>
<dbReference type="EnsemblMetazoa" id="XM_038209184.1">
    <property type="protein sequence ID" value="XP_038065112.1"/>
    <property type="gene ID" value="LOC119735478"/>
</dbReference>
<organism evidence="3 4">
    <name type="scientific">Patiria miniata</name>
    <name type="common">Bat star</name>
    <name type="synonym">Asterina miniata</name>
    <dbReference type="NCBI Taxonomy" id="46514"/>
    <lineage>
        <taxon>Eukaryota</taxon>
        <taxon>Metazoa</taxon>
        <taxon>Echinodermata</taxon>
        <taxon>Eleutherozoa</taxon>
        <taxon>Asterozoa</taxon>
        <taxon>Asteroidea</taxon>
        <taxon>Valvatacea</taxon>
        <taxon>Valvatida</taxon>
        <taxon>Asterinidae</taxon>
        <taxon>Patiria</taxon>
    </lineage>
</organism>
<sequence length="221" mass="24615">MLVFSWTLGLLCSLSLLPVQGKMCSAMIKAAPGDDLTALRDNAFAAFRTECRGKQGNLDDTKSCSFTLEPSDPPVATFILQPLRAPFRLDFDVKTHRDAIIVLAEEKTEASVFAWITIGGWSRQRSAIRACFIFGSPECGQLLGGRSEHIEVDIVVDSESRPFWMEYKHGVVTVGKGGQEEAFLEWDAAAYHHRHISTPVYVGISSWTYVPADWVFYQFCA</sequence>
<proteinExistence type="predicted"/>
<evidence type="ECO:0000256" key="1">
    <source>
        <dbReference type="SAM" id="SignalP"/>
    </source>
</evidence>
<accession>A0A914AMZ0</accession>
<evidence type="ECO:0000313" key="3">
    <source>
        <dbReference type="EnsemblMetazoa" id="XP_038065112.1"/>
    </source>
</evidence>
<keyword evidence="4" id="KW-1185">Reference proteome</keyword>
<dbReference type="GeneID" id="119735478"/>
<name>A0A914AMZ0_PATMI</name>
<feature type="domain" description="Farnesoic acid O-methyl transferase" evidence="2">
    <location>
        <begin position="86"/>
        <end position="216"/>
    </location>
</feature>
<dbReference type="OMA" id="EESSFAW"/>
<evidence type="ECO:0000259" key="2">
    <source>
        <dbReference type="Pfam" id="PF12248"/>
    </source>
</evidence>
<evidence type="ECO:0000313" key="4">
    <source>
        <dbReference type="Proteomes" id="UP000887568"/>
    </source>
</evidence>
<dbReference type="Proteomes" id="UP000887568">
    <property type="component" value="Unplaced"/>
</dbReference>
<dbReference type="InterPro" id="IPR022041">
    <property type="entry name" value="Methyltransf_FA"/>
</dbReference>
<dbReference type="RefSeq" id="XP_038065112.1">
    <property type="nucleotide sequence ID" value="XM_038209184.1"/>
</dbReference>
<reference evidence="3" key="1">
    <citation type="submission" date="2022-11" db="UniProtKB">
        <authorList>
            <consortium name="EnsemblMetazoa"/>
        </authorList>
    </citation>
    <scope>IDENTIFICATION</scope>
</reference>
<keyword evidence="1" id="KW-0732">Signal</keyword>
<dbReference type="AlphaFoldDB" id="A0A914AMZ0"/>
<dbReference type="OrthoDB" id="2142040at2759"/>
<dbReference type="Pfam" id="PF12248">
    <property type="entry name" value="Methyltransf_FA"/>
    <property type="match status" value="1"/>
</dbReference>